<dbReference type="Pfam" id="PF13499">
    <property type="entry name" value="EF-hand_7"/>
    <property type="match status" value="1"/>
</dbReference>
<feature type="transmembrane region" description="Helical" evidence="14">
    <location>
        <begin position="426"/>
        <end position="446"/>
    </location>
</feature>
<dbReference type="GO" id="GO:0005743">
    <property type="term" value="C:mitochondrial inner membrane"/>
    <property type="evidence" value="ECO:0007669"/>
    <property type="project" value="UniProtKB-SubCell"/>
</dbReference>
<evidence type="ECO:0000256" key="8">
    <source>
        <dbReference type="ARBA" id="ARBA00022837"/>
    </source>
</evidence>
<evidence type="ECO:0000256" key="10">
    <source>
        <dbReference type="ARBA" id="ARBA00023128"/>
    </source>
</evidence>
<evidence type="ECO:0000259" key="15">
    <source>
        <dbReference type="PROSITE" id="PS50222"/>
    </source>
</evidence>
<organism evidence="16 17">
    <name type="scientific">Lachancea mirantina</name>
    <dbReference type="NCBI Taxonomy" id="1230905"/>
    <lineage>
        <taxon>Eukaryota</taxon>
        <taxon>Fungi</taxon>
        <taxon>Dikarya</taxon>
        <taxon>Ascomycota</taxon>
        <taxon>Saccharomycotina</taxon>
        <taxon>Saccharomycetes</taxon>
        <taxon>Saccharomycetales</taxon>
        <taxon>Saccharomycetaceae</taxon>
        <taxon>Lachancea</taxon>
    </lineage>
</organism>
<evidence type="ECO:0000256" key="7">
    <source>
        <dbReference type="ARBA" id="ARBA00022792"/>
    </source>
</evidence>
<keyword evidence="17" id="KW-1185">Reference proteome</keyword>
<comment type="subcellular location">
    <subcellularLocation>
        <location evidence="1">Mitochondrion inner membrane</location>
        <topology evidence="1">Multi-pass membrane protein</topology>
    </subcellularLocation>
</comment>
<feature type="domain" description="EF-hand" evidence="15">
    <location>
        <begin position="10"/>
        <end position="45"/>
    </location>
</feature>
<name>A0A1G4J639_9SACH</name>
<feature type="repeat" description="Solcar" evidence="12">
    <location>
        <begin position="423"/>
        <end position="512"/>
    </location>
</feature>
<evidence type="ECO:0000256" key="13">
    <source>
        <dbReference type="RuleBase" id="RU000488"/>
    </source>
</evidence>
<evidence type="ECO:0000256" key="1">
    <source>
        <dbReference type="ARBA" id="ARBA00004448"/>
    </source>
</evidence>
<dbReference type="InterPro" id="IPR023395">
    <property type="entry name" value="MCP_dom_sf"/>
</dbReference>
<protein>
    <submittedName>
        <fullName evidence="16">LAMI_0C10506g1_1</fullName>
    </submittedName>
</protein>
<dbReference type="PROSITE" id="PS50222">
    <property type="entry name" value="EF_HAND_2"/>
    <property type="match status" value="2"/>
</dbReference>
<proteinExistence type="inferred from homology"/>
<dbReference type="Gene3D" id="1.50.40.10">
    <property type="entry name" value="Mitochondrial carrier domain"/>
    <property type="match status" value="1"/>
</dbReference>
<keyword evidence="3 13" id="KW-0813">Transport</keyword>
<dbReference type="AlphaFoldDB" id="A0A1G4J639"/>
<dbReference type="OrthoDB" id="270584at2759"/>
<feature type="repeat" description="Solcar" evidence="12">
    <location>
        <begin position="316"/>
        <end position="405"/>
    </location>
</feature>
<keyword evidence="10" id="KW-0496">Mitochondrion</keyword>
<feature type="domain" description="EF-hand" evidence="15">
    <location>
        <begin position="79"/>
        <end position="114"/>
    </location>
</feature>
<evidence type="ECO:0000256" key="2">
    <source>
        <dbReference type="ARBA" id="ARBA00006375"/>
    </source>
</evidence>
<dbReference type="FunFam" id="1.50.40.10:FF:000016">
    <property type="entry name" value="Solute carrier family 25 member 23"/>
    <property type="match status" value="1"/>
</dbReference>
<evidence type="ECO:0000256" key="3">
    <source>
        <dbReference type="ARBA" id="ARBA00022448"/>
    </source>
</evidence>
<feature type="repeat" description="Solcar" evidence="12">
    <location>
        <begin position="196"/>
        <end position="303"/>
    </location>
</feature>
<evidence type="ECO:0000256" key="6">
    <source>
        <dbReference type="ARBA" id="ARBA00022737"/>
    </source>
</evidence>
<evidence type="ECO:0000256" key="5">
    <source>
        <dbReference type="ARBA" id="ARBA00022723"/>
    </source>
</evidence>
<keyword evidence="7" id="KW-0999">Mitochondrion inner membrane</keyword>
<dbReference type="SUPFAM" id="SSF47473">
    <property type="entry name" value="EF-hand"/>
    <property type="match status" value="1"/>
</dbReference>
<dbReference type="SUPFAM" id="SSF103506">
    <property type="entry name" value="Mitochondrial carrier"/>
    <property type="match status" value="1"/>
</dbReference>
<accession>A0A1G4J639</accession>
<evidence type="ECO:0000313" key="17">
    <source>
        <dbReference type="Proteomes" id="UP000191024"/>
    </source>
</evidence>
<dbReference type="Pfam" id="PF00153">
    <property type="entry name" value="Mito_carr"/>
    <property type="match status" value="3"/>
</dbReference>
<dbReference type="SMART" id="SM00054">
    <property type="entry name" value="EFh"/>
    <property type="match status" value="3"/>
</dbReference>
<dbReference type="InterPro" id="IPR002067">
    <property type="entry name" value="MCP"/>
</dbReference>
<dbReference type="Proteomes" id="UP000191024">
    <property type="component" value="Chromosome C"/>
</dbReference>
<evidence type="ECO:0000256" key="4">
    <source>
        <dbReference type="ARBA" id="ARBA00022692"/>
    </source>
</evidence>
<keyword evidence="8" id="KW-0106">Calcium</keyword>
<dbReference type="STRING" id="1230905.A0A1G4J639"/>
<dbReference type="GO" id="GO:0005509">
    <property type="term" value="F:calcium ion binding"/>
    <property type="evidence" value="ECO:0007669"/>
    <property type="project" value="InterPro"/>
</dbReference>
<reference evidence="17" key="1">
    <citation type="submission" date="2016-03" db="EMBL/GenBank/DDBJ databases">
        <authorList>
            <person name="Devillers H."/>
        </authorList>
    </citation>
    <scope>NUCLEOTIDE SEQUENCE [LARGE SCALE GENOMIC DNA]</scope>
</reference>
<feature type="transmembrane region" description="Helical" evidence="14">
    <location>
        <begin position="376"/>
        <end position="394"/>
    </location>
</feature>
<keyword evidence="5" id="KW-0479">Metal-binding</keyword>
<dbReference type="InterPro" id="IPR002048">
    <property type="entry name" value="EF_hand_dom"/>
</dbReference>
<dbReference type="PANTHER" id="PTHR24089">
    <property type="entry name" value="SOLUTE CARRIER FAMILY 25"/>
    <property type="match status" value="1"/>
</dbReference>
<keyword evidence="6" id="KW-0677">Repeat</keyword>
<evidence type="ECO:0000313" key="16">
    <source>
        <dbReference type="EMBL" id="SCU85215.1"/>
    </source>
</evidence>
<evidence type="ECO:0000256" key="12">
    <source>
        <dbReference type="PROSITE-ProRule" id="PRU00282"/>
    </source>
</evidence>
<sequence>MGVLDETEEAKNKRYQQLFNTIDVKRQGKVSLGDLKQAFDKINHPLKDSPDAIEKIFSSLDCNKDSSVDFEDFKNYVTAAEAQIRQGFQRIDSDQDGRVKLAELSQYLRRLSGADAQNTEKPAITFQNFVKWAFRSKKTTPENNTYITYDQWRDFLLFIPRTKGSRFHTAYSYFYLFNEDVDLSSEGDVTLINDFIRGFGFFLAGGISGVISRTCTAPFDRIKVFLIARTDLSSTLLNSKRNLLKNSTQTDLSKIKSPLVKAATSLYRQGGLRAFYVGNGLNVIKVFPESAMKFGSFELAKKMMARLEGIKDVSELSKVSTYISGGMGGVVAQFSVYPIDTLKYRVQCAPLNTSQKGNQLLFATAREMYHTGGLKLFYRGVGVGVAGIFPYAALDLGTFSALKRWYIARQAKIEGIPADRVTMSNLFVLLMGAVSGTVGASVVYPINLLRTRLQAQGTYAHPYTYTGFNDVLAKTIQREGYQGLFKGLVPNLAKVCPAVSISYLCYENLKQAFDLER</sequence>
<dbReference type="EMBL" id="LT598466">
    <property type="protein sequence ID" value="SCU85215.1"/>
    <property type="molecule type" value="Genomic_DNA"/>
</dbReference>
<evidence type="ECO:0000256" key="14">
    <source>
        <dbReference type="SAM" id="Phobius"/>
    </source>
</evidence>
<dbReference type="InterPro" id="IPR018108">
    <property type="entry name" value="MCP_transmembrane"/>
</dbReference>
<evidence type="ECO:0000256" key="9">
    <source>
        <dbReference type="ARBA" id="ARBA00022989"/>
    </source>
</evidence>
<evidence type="ECO:0000256" key="11">
    <source>
        <dbReference type="ARBA" id="ARBA00023136"/>
    </source>
</evidence>
<dbReference type="GO" id="GO:0055085">
    <property type="term" value="P:transmembrane transport"/>
    <property type="evidence" value="ECO:0007669"/>
    <property type="project" value="InterPro"/>
</dbReference>
<keyword evidence="9 14" id="KW-1133">Transmembrane helix</keyword>
<comment type="similarity">
    <text evidence="2 13">Belongs to the mitochondrial carrier (TC 2.A.29) family.</text>
</comment>
<keyword evidence="11 12" id="KW-0472">Membrane</keyword>
<dbReference type="InterPro" id="IPR011992">
    <property type="entry name" value="EF-hand-dom_pair"/>
</dbReference>
<dbReference type="PROSITE" id="PS50920">
    <property type="entry name" value="SOLCAR"/>
    <property type="match status" value="3"/>
</dbReference>
<dbReference type="Gene3D" id="1.10.238.10">
    <property type="entry name" value="EF-hand"/>
    <property type="match status" value="1"/>
</dbReference>
<keyword evidence="4 12" id="KW-0812">Transmembrane</keyword>
<gene>
    <name evidence="16" type="ORF">LAMI_0C10506G</name>
</gene>
<dbReference type="PRINTS" id="PR00926">
    <property type="entry name" value="MITOCARRIER"/>
</dbReference>